<name>A0ACC1TEX4_9APHY</name>
<dbReference type="EMBL" id="JANHOG010000028">
    <property type="protein sequence ID" value="KAJ3559403.1"/>
    <property type="molecule type" value="Genomic_DNA"/>
</dbReference>
<organism evidence="1 2">
    <name type="scientific">Phlebia brevispora</name>
    <dbReference type="NCBI Taxonomy" id="194682"/>
    <lineage>
        <taxon>Eukaryota</taxon>
        <taxon>Fungi</taxon>
        <taxon>Dikarya</taxon>
        <taxon>Basidiomycota</taxon>
        <taxon>Agaricomycotina</taxon>
        <taxon>Agaricomycetes</taxon>
        <taxon>Polyporales</taxon>
        <taxon>Meruliaceae</taxon>
        <taxon>Phlebia</taxon>
    </lineage>
</organism>
<evidence type="ECO:0000313" key="1">
    <source>
        <dbReference type="EMBL" id="KAJ3559403.1"/>
    </source>
</evidence>
<evidence type="ECO:0000313" key="2">
    <source>
        <dbReference type="Proteomes" id="UP001148662"/>
    </source>
</evidence>
<dbReference type="Proteomes" id="UP001148662">
    <property type="component" value="Unassembled WGS sequence"/>
</dbReference>
<sequence length="706" mass="78890">MSDRITLWDPRGDVSSDEAGTTILKYSCPPTNAKAPYELEEKTNLGKTILYVPSLQSLCIKKLVEFPEQVHTLGPARLLYEPPKERGDHDILREVIPTFLHNSEGDPPPCSTSLSTVDPRLWAVLAQVYTNLPKWFQTYSLPLADKHLTLLQQIPSTPYFSLITVLDLPHCADLNDNTIIRLRDLHNLGALDISHSKITSWGVKAFAMTLREEDSSANEDFRRRLGPWRLRILDLRHCRKLEDDVFDGLRKFPLLSVVDLRFTRCTVASYSNTSFVPCRYGKLFHPTPLLRSLDELSSIGNDGNSPSRQSVFSHDKPFFLYVASQYHSETQDIRCDRSYMPFPPPHLNRPRTPTEIDELPSEVPEDPFADVRNRVASIEAQRHATNAAALAFYATPTSAPRNSRAARYAKGRRNAPSPSVVLQIRRDSEYDPATILDIASPLALFRPPPPWQTLSSDRAEPALRRYKRARTSLEDDKLFPARQDDSAVKSLLQRDGAAMIRSEFQKDKEERRKSAIRSNPFAKGMPVSVFEEERQKTSSPSAASTTSSPSTSATKATSSKLITPTRPSLDETESESLFRPSTLPIPPRSTKPLRPISSLPIPQLPPEVLAKLKAESSSSRQASPARKSPSVKQHGVQMKLSDFVKSRATTSSSLRGSSSTSFECDKEPAKASNPFATGGFRKSSSKDELQGRTGSRLDASKQTRKR</sequence>
<accession>A0ACC1TEX4</accession>
<gene>
    <name evidence="1" type="ORF">NM688_g371</name>
</gene>
<keyword evidence="2" id="KW-1185">Reference proteome</keyword>
<protein>
    <submittedName>
        <fullName evidence="1">Uncharacterized protein</fullName>
    </submittedName>
</protein>
<comment type="caution">
    <text evidence="1">The sequence shown here is derived from an EMBL/GenBank/DDBJ whole genome shotgun (WGS) entry which is preliminary data.</text>
</comment>
<reference evidence="1" key="1">
    <citation type="submission" date="2022-07" db="EMBL/GenBank/DDBJ databases">
        <title>Genome Sequence of Phlebia brevispora.</title>
        <authorList>
            <person name="Buettner E."/>
        </authorList>
    </citation>
    <scope>NUCLEOTIDE SEQUENCE</scope>
    <source>
        <strain evidence="1">MPL23</strain>
    </source>
</reference>
<proteinExistence type="predicted"/>